<accession>A0A6M3LDZ4</accession>
<protein>
    <submittedName>
        <fullName evidence="1">Uncharacterized protein</fullName>
    </submittedName>
</protein>
<organism evidence="1">
    <name type="scientific">viral metagenome</name>
    <dbReference type="NCBI Taxonomy" id="1070528"/>
    <lineage>
        <taxon>unclassified sequences</taxon>
        <taxon>metagenomes</taxon>
        <taxon>organismal metagenomes</taxon>
    </lineage>
</organism>
<dbReference type="EMBL" id="MT142996">
    <property type="protein sequence ID" value="QJA91564.1"/>
    <property type="molecule type" value="Genomic_DNA"/>
</dbReference>
<proteinExistence type="predicted"/>
<evidence type="ECO:0000313" key="1">
    <source>
        <dbReference type="EMBL" id="QJA91564.1"/>
    </source>
</evidence>
<sequence>MTNGNSDIKKGCGHLGNKNHEDHYCYPKCVFQNESITHPECRNCSITLNLPVKKCYFEV</sequence>
<reference evidence="1" key="1">
    <citation type="submission" date="2020-03" db="EMBL/GenBank/DDBJ databases">
        <title>The deep terrestrial virosphere.</title>
        <authorList>
            <person name="Holmfeldt K."/>
            <person name="Nilsson E."/>
            <person name="Simone D."/>
            <person name="Lopez-Fernandez M."/>
            <person name="Wu X."/>
            <person name="de Brujin I."/>
            <person name="Lundin D."/>
            <person name="Andersson A."/>
            <person name="Bertilsson S."/>
            <person name="Dopson M."/>
        </authorList>
    </citation>
    <scope>NUCLEOTIDE SEQUENCE</scope>
    <source>
        <strain evidence="1">MM415B03338</strain>
    </source>
</reference>
<dbReference type="AlphaFoldDB" id="A0A6M3LDZ4"/>
<name>A0A6M3LDZ4_9ZZZZ</name>
<gene>
    <name evidence="1" type="ORF">MM415B03338_0008</name>
</gene>